<keyword evidence="2" id="KW-0479">Metal-binding</keyword>
<dbReference type="GO" id="GO:0000978">
    <property type="term" value="F:RNA polymerase II cis-regulatory region sequence-specific DNA binding"/>
    <property type="evidence" value="ECO:0007669"/>
    <property type="project" value="TreeGrafter"/>
</dbReference>
<protein>
    <recommendedName>
        <fullName evidence="11">C2H2-type domain-containing protein</fullName>
    </recommendedName>
</protein>
<evidence type="ECO:0000256" key="9">
    <source>
        <dbReference type="ARBA" id="ARBA00023242"/>
    </source>
</evidence>
<reference evidence="13" key="1">
    <citation type="submission" date="2022-10" db="EMBL/GenBank/DDBJ databases">
        <title>Genome assembly of Pristionchus species.</title>
        <authorList>
            <person name="Yoshida K."/>
            <person name="Sommer R.J."/>
        </authorList>
    </citation>
    <scope>NUCLEOTIDE SEQUENCE [LARGE SCALE GENOMIC DNA]</scope>
    <source>
        <strain evidence="13">RS5460</strain>
    </source>
</reference>
<comment type="caution">
    <text evidence="12">The sequence shown here is derived from an EMBL/GenBank/DDBJ whole genome shotgun (WGS) entry which is preliminary data.</text>
</comment>
<dbReference type="EMBL" id="BTRK01000001">
    <property type="protein sequence ID" value="GMR32013.1"/>
    <property type="molecule type" value="Genomic_DNA"/>
</dbReference>
<accession>A0AAN5C098</accession>
<keyword evidence="3" id="KW-0677">Repeat</keyword>
<dbReference type="GO" id="GO:0008270">
    <property type="term" value="F:zinc ion binding"/>
    <property type="evidence" value="ECO:0007669"/>
    <property type="project" value="UniProtKB-KW"/>
</dbReference>
<dbReference type="SMART" id="SM00355">
    <property type="entry name" value="ZnF_C2H2"/>
    <property type="match status" value="3"/>
</dbReference>
<dbReference type="GO" id="GO:0005634">
    <property type="term" value="C:nucleus"/>
    <property type="evidence" value="ECO:0007669"/>
    <property type="project" value="UniProtKB-SubCell"/>
</dbReference>
<evidence type="ECO:0000256" key="6">
    <source>
        <dbReference type="ARBA" id="ARBA00023015"/>
    </source>
</evidence>
<evidence type="ECO:0000313" key="12">
    <source>
        <dbReference type="EMBL" id="GMR32013.1"/>
    </source>
</evidence>
<gene>
    <name evidence="12" type="ORF">PMAYCL1PPCAC_02208</name>
</gene>
<keyword evidence="9" id="KW-0539">Nucleus</keyword>
<dbReference type="Gene3D" id="3.30.160.60">
    <property type="entry name" value="Classic Zinc Finger"/>
    <property type="match status" value="2"/>
</dbReference>
<keyword evidence="8" id="KW-0804">Transcription</keyword>
<name>A0AAN5C098_9BILA</name>
<dbReference type="PANTHER" id="PTHR24404:SF110">
    <property type="entry name" value="C2H2-TYPE DOMAIN-CONTAINING PROTEIN"/>
    <property type="match status" value="1"/>
</dbReference>
<keyword evidence="4 10" id="KW-0863">Zinc-finger</keyword>
<organism evidence="12 13">
    <name type="scientific">Pristionchus mayeri</name>
    <dbReference type="NCBI Taxonomy" id="1317129"/>
    <lineage>
        <taxon>Eukaryota</taxon>
        <taxon>Metazoa</taxon>
        <taxon>Ecdysozoa</taxon>
        <taxon>Nematoda</taxon>
        <taxon>Chromadorea</taxon>
        <taxon>Rhabditida</taxon>
        <taxon>Rhabditina</taxon>
        <taxon>Diplogasteromorpha</taxon>
        <taxon>Diplogasteroidea</taxon>
        <taxon>Neodiplogasteridae</taxon>
        <taxon>Pristionchus</taxon>
    </lineage>
</organism>
<evidence type="ECO:0000256" key="3">
    <source>
        <dbReference type="ARBA" id="ARBA00022737"/>
    </source>
</evidence>
<keyword evidence="13" id="KW-1185">Reference proteome</keyword>
<comment type="subcellular location">
    <subcellularLocation>
        <location evidence="1">Nucleus</location>
    </subcellularLocation>
</comment>
<dbReference type="PANTHER" id="PTHR24404">
    <property type="entry name" value="ZINC FINGER PROTEIN"/>
    <property type="match status" value="1"/>
</dbReference>
<sequence length="95" mass="11323">GMNRDPAEPTACDICGKMMRKDSLYKHRRMHSDESESRRPFKCDECGGRFTSAKILIEHKRIHLDDIEERLPFKCTHCERRFAQLFMLRSHEMSH</sequence>
<keyword evidence="6" id="KW-0805">Transcription regulation</keyword>
<evidence type="ECO:0000256" key="2">
    <source>
        <dbReference type="ARBA" id="ARBA00022723"/>
    </source>
</evidence>
<dbReference type="Pfam" id="PF13912">
    <property type="entry name" value="zf-C2H2_6"/>
    <property type="match status" value="1"/>
</dbReference>
<evidence type="ECO:0000256" key="5">
    <source>
        <dbReference type="ARBA" id="ARBA00022833"/>
    </source>
</evidence>
<evidence type="ECO:0000256" key="7">
    <source>
        <dbReference type="ARBA" id="ARBA00023125"/>
    </source>
</evidence>
<proteinExistence type="predicted"/>
<dbReference type="InterPro" id="IPR013087">
    <property type="entry name" value="Znf_C2H2_type"/>
</dbReference>
<keyword evidence="5" id="KW-0862">Zinc</keyword>
<dbReference type="AlphaFoldDB" id="A0AAN5C098"/>
<evidence type="ECO:0000259" key="11">
    <source>
        <dbReference type="PROSITE" id="PS50157"/>
    </source>
</evidence>
<evidence type="ECO:0000313" key="13">
    <source>
        <dbReference type="Proteomes" id="UP001328107"/>
    </source>
</evidence>
<dbReference type="PROSITE" id="PS00028">
    <property type="entry name" value="ZINC_FINGER_C2H2_1"/>
    <property type="match status" value="2"/>
</dbReference>
<dbReference type="Pfam" id="PF00096">
    <property type="entry name" value="zf-C2H2"/>
    <property type="match status" value="2"/>
</dbReference>
<dbReference type="InterPro" id="IPR050589">
    <property type="entry name" value="Ikaros_C2H2-ZF"/>
</dbReference>
<dbReference type="PROSITE" id="PS50157">
    <property type="entry name" value="ZINC_FINGER_C2H2_2"/>
    <property type="match status" value="2"/>
</dbReference>
<evidence type="ECO:0000256" key="1">
    <source>
        <dbReference type="ARBA" id="ARBA00004123"/>
    </source>
</evidence>
<feature type="domain" description="C2H2-type" evidence="11">
    <location>
        <begin position="41"/>
        <end position="68"/>
    </location>
</feature>
<dbReference type="Proteomes" id="UP001328107">
    <property type="component" value="Unassembled WGS sequence"/>
</dbReference>
<dbReference type="GO" id="GO:0006357">
    <property type="term" value="P:regulation of transcription by RNA polymerase II"/>
    <property type="evidence" value="ECO:0007669"/>
    <property type="project" value="TreeGrafter"/>
</dbReference>
<dbReference type="InterPro" id="IPR036236">
    <property type="entry name" value="Znf_C2H2_sf"/>
</dbReference>
<dbReference type="GO" id="GO:0003700">
    <property type="term" value="F:DNA-binding transcription factor activity"/>
    <property type="evidence" value="ECO:0007669"/>
    <property type="project" value="TreeGrafter"/>
</dbReference>
<evidence type="ECO:0000256" key="4">
    <source>
        <dbReference type="ARBA" id="ARBA00022771"/>
    </source>
</evidence>
<evidence type="ECO:0000256" key="10">
    <source>
        <dbReference type="PROSITE-ProRule" id="PRU00042"/>
    </source>
</evidence>
<feature type="domain" description="C2H2-type" evidence="11">
    <location>
        <begin position="73"/>
        <end position="95"/>
    </location>
</feature>
<dbReference type="SUPFAM" id="SSF57667">
    <property type="entry name" value="beta-beta-alpha zinc fingers"/>
    <property type="match status" value="1"/>
</dbReference>
<feature type="non-terminal residue" evidence="12">
    <location>
        <position position="95"/>
    </location>
</feature>
<keyword evidence="7" id="KW-0238">DNA-binding</keyword>
<dbReference type="FunFam" id="3.30.160.60:FF:000322">
    <property type="entry name" value="GDNF-inducible zinc finger protein 1"/>
    <property type="match status" value="1"/>
</dbReference>
<evidence type="ECO:0000256" key="8">
    <source>
        <dbReference type="ARBA" id="ARBA00023163"/>
    </source>
</evidence>
<feature type="non-terminal residue" evidence="12">
    <location>
        <position position="1"/>
    </location>
</feature>